<keyword evidence="2" id="KW-1185">Reference proteome</keyword>
<dbReference type="Proteomes" id="UP000257109">
    <property type="component" value="Unassembled WGS sequence"/>
</dbReference>
<dbReference type="AlphaFoldDB" id="A0A371FKT2"/>
<protein>
    <submittedName>
        <fullName evidence="1">Uncharacterized protein</fullName>
    </submittedName>
</protein>
<proteinExistence type="predicted"/>
<evidence type="ECO:0000313" key="1">
    <source>
        <dbReference type="EMBL" id="RDX78894.1"/>
    </source>
</evidence>
<accession>A0A371FKT2</accession>
<organism evidence="1 2">
    <name type="scientific">Mucuna pruriens</name>
    <name type="common">Velvet bean</name>
    <name type="synonym">Dolichos pruriens</name>
    <dbReference type="NCBI Taxonomy" id="157652"/>
    <lineage>
        <taxon>Eukaryota</taxon>
        <taxon>Viridiplantae</taxon>
        <taxon>Streptophyta</taxon>
        <taxon>Embryophyta</taxon>
        <taxon>Tracheophyta</taxon>
        <taxon>Spermatophyta</taxon>
        <taxon>Magnoliopsida</taxon>
        <taxon>eudicotyledons</taxon>
        <taxon>Gunneridae</taxon>
        <taxon>Pentapetalae</taxon>
        <taxon>rosids</taxon>
        <taxon>fabids</taxon>
        <taxon>Fabales</taxon>
        <taxon>Fabaceae</taxon>
        <taxon>Papilionoideae</taxon>
        <taxon>50 kb inversion clade</taxon>
        <taxon>NPAAA clade</taxon>
        <taxon>indigoferoid/millettioid clade</taxon>
        <taxon>Phaseoleae</taxon>
        <taxon>Mucuna</taxon>
    </lineage>
</organism>
<gene>
    <name evidence="1" type="ORF">CR513_40763</name>
</gene>
<dbReference type="EMBL" id="QJKJ01008710">
    <property type="protein sequence ID" value="RDX78894.1"/>
    <property type="molecule type" value="Genomic_DNA"/>
</dbReference>
<evidence type="ECO:0000313" key="2">
    <source>
        <dbReference type="Proteomes" id="UP000257109"/>
    </source>
</evidence>
<comment type="caution">
    <text evidence="1">The sequence shown here is derived from an EMBL/GenBank/DDBJ whole genome shotgun (WGS) entry which is preliminary data.</text>
</comment>
<name>A0A371FKT2_MUCPR</name>
<sequence length="73" mass="8121">MPNTTYWMIHIFGDSTMIKSFASSFQILRSKAITMDQLGQPEKCLIAGSSPLFSKMPINSSLPANDVKEQGWP</sequence>
<reference evidence="1" key="1">
    <citation type="submission" date="2018-05" db="EMBL/GenBank/DDBJ databases">
        <title>Draft genome of Mucuna pruriens seed.</title>
        <authorList>
            <person name="Nnadi N.E."/>
            <person name="Vos R."/>
            <person name="Hasami M.H."/>
            <person name="Devisetty U.K."/>
            <person name="Aguiy J.C."/>
        </authorList>
    </citation>
    <scope>NUCLEOTIDE SEQUENCE [LARGE SCALE GENOMIC DNA]</scope>
    <source>
        <strain evidence="1">JCA_2017</strain>
    </source>
</reference>
<feature type="non-terminal residue" evidence="1">
    <location>
        <position position="1"/>
    </location>
</feature>